<evidence type="ECO:0000259" key="7">
    <source>
        <dbReference type="Pfam" id="PF17917"/>
    </source>
</evidence>
<dbReference type="InterPro" id="IPR043502">
    <property type="entry name" value="DNA/RNA_pol_sf"/>
</dbReference>
<comment type="caution">
    <text evidence="8">The sequence shown here is derived from an EMBL/GenBank/DDBJ whole genome shotgun (WGS) entry which is preliminary data.</text>
</comment>
<sequence>MARPLSNLLKKDDMWCWNTEQQAAFEAIKQSLLHGPILVLPDPGRPLSVVCDASDFAIGCALLRDRVIAFETRLLKATEKSYPVHDKELLAMKYVLVKFRVHLLGLKPFAVYTDSASLRTATQSPHLSQRMARWLSFFAEYNFELKYKPDKQNVLADALSRRPNYEMAHGTSVASSITELIRAAYAHDDACISLLRALGSIEFKDSDVKLSVRLRARLITPLFPRWMFDVLQHRPRVMVPHDETQSP</sequence>
<evidence type="ECO:0000256" key="4">
    <source>
        <dbReference type="ARBA" id="ARBA00022759"/>
    </source>
</evidence>
<dbReference type="CDD" id="cd09274">
    <property type="entry name" value="RNase_HI_RT_Ty3"/>
    <property type="match status" value="1"/>
</dbReference>
<accession>A0A225VHQ6</accession>
<proteinExistence type="predicted"/>
<dbReference type="InterPro" id="IPR043128">
    <property type="entry name" value="Rev_trsase/Diguanyl_cyclase"/>
</dbReference>
<keyword evidence="3" id="KW-0540">Nuclease</keyword>
<dbReference type="GO" id="GO:0016787">
    <property type="term" value="F:hydrolase activity"/>
    <property type="evidence" value="ECO:0007669"/>
    <property type="project" value="UniProtKB-KW"/>
</dbReference>
<keyword evidence="2" id="KW-0548">Nucleotidyltransferase</keyword>
<reference evidence="9" key="1">
    <citation type="submission" date="2017-03" db="EMBL/GenBank/DDBJ databases">
        <title>Phytopthora megakarya and P. palmivora, two closely related causual agents of cacao black pod achieved similar genome size and gene model numbers by different mechanisms.</title>
        <authorList>
            <person name="Ali S."/>
            <person name="Shao J."/>
            <person name="Larry D.J."/>
            <person name="Kronmiller B."/>
            <person name="Shen D."/>
            <person name="Strem M.D."/>
            <person name="Melnick R.L."/>
            <person name="Guiltinan M.J."/>
            <person name="Tyler B.M."/>
            <person name="Meinhardt L.W."/>
            <person name="Bailey B.A."/>
        </authorList>
    </citation>
    <scope>NUCLEOTIDE SEQUENCE [LARGE SCALE GENOMIC DNA]</scope>
    <source>
        <strain evidence="9">zdho120</strain>
    </source>
</reference>
<dbReference type="GO" id="GO:0004519">
    <property type="term" value="F:endonuclease activity"/>
    <property type="evidence" value="ECO:0007669"/>
    <property type="project" value="UniProtKB-KW"/>
</dbReference>
<evidence type="ECO:0000256" key="2">
    <source>
        <dbReference type="ARBA" id="ARBA00022695"/>
    </source>
</evidence>
<dbReference type="PANTHER" id="PTHR34072:SF56">
    <property type="entry name" value="REVERSE TRANSCRIPTASE_RETROTRANSPOSON-DERIVED PROTEIN RNASE H-LIKE DOMAIN-CONTAINING PROTEIN"/>
    <property type="match status" value="1"/>
</dbReference>
<dbReference type="GO" id="GO:0003964">
    <property type="term" value="F:RNA-directed DNA polymerase activity"/>
    <property type="evidence" value="ECO:0007669"/>
    <property type="project" value="UniProtKB-KW"/>
</dbReference>
<dbReference type="EMBL" id="NBNE01004994">
    <property type="protein sequence ID" value="OWZ04388.1"/>
    <property type="molecule type" value="Genomic_DNA"/>
</dbReference>
<dbReference type="AlphaFoldDB" id="A0A225VHQ6"/>
<dbReference type="Gene3D" id="3.30.70.270">
    <property type="match status" value="1"/>
</dbReference>
<evidence type="ECO:0000256" key="1">
    <source>
        <dbReference type="ARBA" id="ARBA00022679"/>
    </source>
</evidence>
<organism evidence="8 9">
    <name type="scientific">Phytophthora megakarya</name>
    <dbReference type="NCBI Taxonomy" id="4795"/>
    <lineage>
        <taxon>Eukaryota</taxon>
        <taxon>Sar</taxon>
        <taxon>Stramenopiles</taxon>
        <taxon>Oomycota</taxon>
        <taxon>Peronosporomycetes</taxon>
        <taxon>Peronosporales</taxon>
        <taxon>Peronosporaceae</taxon>
        <taxon>Phytophthora</taxon>
    </lineage>
</organism>
<evidence type="ECO:0000256" key="6">
    <source>
        <dbReference type="ARBA" id="ARBA00022918"/>
    </source>
</evidence>
<dbReference type="Pfam" id="PF17917">
    <property type="entry name" value="RT_RNaseH"/>
    <property type="match status" value="1"/>
</dbReference>
<gene>
    <name evidence="8" type="ORF">PHMEG_00023717</name>
</gene>
<feature type="domain" description="Reverse transcriptase RNase H-like" evidence="7">
    <location>
        <begin position="42"/>
        <end position="141"/>
    </location>
</feature>
<keyword evidence="9" id="KW-1185">Reference proteome</keyword>
<dbReference type="Proteomes" id="UP000198211">
    <property type="component" value="Unassembled WGS sequence"/>
</dbReference>
<dbReference type="PANTHER" id="PTHR34072">
    <property type="entry name" value="ENZYMATIC POLYPROTEIN-RELATED"/>
    <property type="match status" value="1"/>
</dbReference>
<keyword evidence="4" id="KW-0255">Endonuclease</keyword>
<keyword evidence="5" id="KW-0378">Hydrolase</keyword>
<protein>
    <submittedName>
        <fullName evidence="8">RxLR effector protein</fullName>
    </submittedName>
</protein>
<evidence type="ECO:0000256" key="5">
    <source>
        <dbReference type="ARBA" id="ARBA00022801"/>
    </source>
</evidence>
<dbReference type="SUPFAM" id="SSF56672">
    <property type="entry name" value="DNA/RNA polymerases"/>
    <property type="match status" value="1"/>
</dbReference>
<evidence type="ECO:0000256" key="3">
    <source>
        <dbReference type="ARBA" id="ARBA00022722"/>
    </source>
</evidence>
<evidence type="ECO:0000313" key="9">
    <source>
        <dbReference type="Proteomes" id="UP000198211"/>
    </source>
</evidence>
<keyword evidence="6" id="KW-0695">RNA-directed DNA polymerase</keyword>
<dbReference type="InterPro" id="IPR041373">
    <property type="entry name" value="RT_RNaseH"/>
</dbReference>
<keyword evidence="1" id="KW-0808">Transferase</keyword>
<dbReference type="OrthoDB" id="111931at2759"/>
<name>A0A225VHQ6_9STRA</name>
<evidence type="ECO:0000313" key="8">
    <source>
        <dbReference type="EMBL" id="OWZ04388.1"/>
    </source>
</evidence>
<dbReference type="STRING" id="4795.A0A225VHQ6"/>